<evidence type="ECO:0000256" key="2">
    <source>
        <dbReference type="SAM" id="Phobius"/>
    </source>
</evidence>
<keyword evidence="2" id="KW-0812">Transmembrane</keyword>
<feature type="region of interest" description="Disordered" evidence="1">
    <location>
        <begin position="163"/>
        <end position="233"/>
    </location>
</feature>
<evidence type="ECO:0000259" key="3">
    <source>
        <dbReference type="Pfam" id="PF05170"/>
    </source>
</evidence>
<feature type="region of interest" description="Disordered" evidence="1">
    <location>
        <begin position="21"/>
        <end position="42"/>
    </location>
</feature>
<dbReference type="Proteomes" id="UP000006468">
    <property type="component" value="Chromosome"/>
</dbReference>
<feature type="compositionally biased region" description="Polar residues" evidence="1">
    <location>
        <begin position="23"/>
        <end position="32"/>
    </location>
</feature>
<accession>D5QBJ1</accession>
<sequence>MSRNSVQWQAFRINPEERAGMTDTGNRIVRTQPSPPSRQGRAVPPVRAILAGSLCVAVLALVILWSWDWFIPLVERRAGAAIHRKVTIAHLHVHPGRVIRVGADDVRIEQPAGFDDLPPFATARRLDVSIRWWPLLWGGGLDLPLIALDTPVVEIRERADGSTNYDFSAPDIKPDPGTKGTKTPDAASAAVKATGTTGTSKADGATSTTTAQPDAMTGGGTPSKGASATTDGDATTIPRIGAIRIANGQLHVVHAGLHTDMRGAVRTTDPANGQDARLLVDAQGTYVRQAITGHFSGGTLVSLQNRTQPYPVDLDIRHGATRLTLRGTIDDPLTLAGARLRLSLAGPDMSLLYPLTGVVIPQTPPYRVVGNLDYSAAHIRFRDLDGHVGSSDLGGNLSIDPHQAVPFVDADLHSRRVDLADLGGFFGATPGDRPSTAQQQAEARAHASSNAVLPSTPINMPRLRATNVHFAYHGDHIENRHTPLDNIDVLADIRDGVIDVHHLNFAVGSGTLASNGTFTPHGDAVEARIGIDLVRINLSRLMQAAGRFQGSGIFGGHLAIHGTGTSLAGIVANGDGGMTVALDQGGDISAVLPDLLGLELGKALLSILGLPAKTDLKCMVADMPLRQGVLDTRTFLIETGDTRTVGKGSLDFRNNTIDYALSTDSRHFAVGSFPGTLHITGLLKKPSIVPGTETIARAVGSVLLGVVTPVALLPTIEAGVGKQSLCAQAIRQMQDNPASGKAPVAGRPQAARRHQAAVGRRGTGKQATATRATGIRGAGQLSAAERAWIRAVWAARLKAGH</sequence>
<dbReference type="Pfam" id="PF05170">
    <property type="entry name" value="AsmA"/>
    <property type="match status" value="1"/>
</dbReference>
<dbReference type="EMBL" id="ADTV01000004">
    <property type="protein sequence ID" value="EFG85677.1"/>
    <property type="molecule type" value="Genomic_DNA"/>
</dbReference>
<feature type="compositionally biased region" description="Polar residues" evidence="1">
    <location>
        <begin position="194"/>
        <end position="212"/>
    </location>
</feature>
<keyword evidence="2" id="KW-1133">Transmembrane helix</keyword>
<dbReference type="GO" id="GO:0005886">
    <property type="term" value="C:plasma membrane"/>
    <property type="evidence" value="ECO:0007669"/>
    <property type="project" value="TreeGrafter"/>
</dbReference>
<proteinExistence type="predicted"/>
<comment type="caution">
    <text evidence="4">The sequence shown here is derived from an EMBL/GenBank/DDBJ whole genome shotgun (WGS) entry which is preliminary data.</text>
</comment>
<feature type="domain" description="AsmA" evidence="3">
    <location>
        <begin position="282"/>
        <end position="633"/>
    </location>
</feature>
<dbReference type="HOGENOM" id="CLU_017234_2_0_5"/>
<reference evidence="4 5" key="1">
    <citation type="journal article" date="2010" name="J. Bacteriol.">
        <title>Genome sequence of a cellulose-producing bacterium, Gluconacetobacter hansenii ATCC 23769.</title>
        <authorList>
            <person name="Iyer P.R."/>
            <person name="Geib S.M."/>
            <person name="Catchmark J."/>
            <person name="Kao T.H."/>
            <person name="Tien M."/>
        </authorList>
    </citation>
    <scope>NUCLEOTIDE SEQUENCE [LARGE SCALE GENOMIC DNA]</scope>
    <source>
        <strain evidence="4 5">ATCC 23769</strain>
    </source>
</reference>
<feature type="transmembrane region" description="Helical" evidence="2">
    <location>
        <begin position="48"/>
        <end position="67"/>
    </location>
</feature>
<dbReference type="AlphaFoldDB" id="D5QBJ1"/>
<gene>
    <name evidence="4" type="ORF">GXY_02426</name>
</gene>
<protein>
    <submittedName>
        <fullName evidence="4">AsmA family protein</fullName>
    </submittedName>
</protein>
<feature type="region of interest" description="Disordered" evidence="1">
    <location>
        <begin position="737"/>
        <end position="769"/>
    </location>
</feature>
<dbReference type="PANTHER" id="PTHR30441:SF9">
    <property type="entry name" value="ASMA FAMILY PROTEIN YHJG"/>
    <property type="match status" value="1"/>
</dbReference>
<dbReference type="InterPro" id="IPR007844">
    <property type="entry name" value="AsmA"/>
</dbReference>
<evidence type="ECO:0000313" key="5">
    <source>
        <dbReference type="Proteomes" id="UP000006468"/>
    </source>
</evidence>
<name>D5QBJ1_NOVHA</name>
<keyword evidence="2" id="KW-0472">Membrane</keyword>
<organism evidence="4 5">
    <name type="scientific">Novacetimonas hansenii ATCC 23769</name>
    <dbReference type="NCBI Taxonomy" id="714995"/>
    <lineage>
        <taxon>Bacteria</taxon>
        <taxon>Pseudomonadati</taxon>
        <taxon>Pseudomonadota</taxon>
        <taxon>Alphaproteobacteria</taxon>
        <taxon>Acetobacterales</taxon>
        <taxon>Acetobacteraceae</taxon>
        <taxon>Novacetimonas</taxon>
    </lineage>
</organism>
<evidence type="ECO:0000256" key="1">
    <source>
        <dbReference type="SAM" id="MobiDB-lite"/>
    </source>
</evidence>
<dbReference type="GO" id="GO:0090313">
    <property type="term" value="P:regulation of protein targeting to membrane"/>
    <property type="evidence" value="ECO:0007669"/>
    <property type="project" value="TreeGrafter"/>
</dbReference>
<dbReference type="InterPro" id="IPR052894">
    <property type="entry name" value="AsmA-related"/>
</dbReference>
<dbReference type="PANTHER" id="PTHR30441">
    <property type="entry name" value="DUF748 DOMAIN-CONTAINING PROTEIN"/>
    <property type="match status" value="1"/>
</dbReference>
<evidence type="ECO:0000313" key="4">
    <source>
        <dbReference type="EMBL" id="EFG85677.1"/>
    </source>
</evidence>